<keyword evidence="6 7" id="KW-0472">Membrane</keyword>
<evidence type="ECO:0000256" key="5">
    <source>
        <dbReference type="ARBA" id="ARBA00022989"/>
    </source>
</evidence>
<dbReference type="PRINTS" id="PR01036">
    <property type="entry name" value="TCRTETB"/>
</dbReference>
<dbReference type="SUPFAM" id="SSF103473">
    <property type="entry name" value="MFS general substrate transporter"/>
    <property type="match status" value="1"/>
</dbReference>
<feature type="transmembrane region" description="Helical" evidence="7">
    <location>
        <begin position="49"/>
        <end position="69"/>
    </location>
</feature>
<evidence type="ECO:0000256" key="7">
    <source>
        <dbReference type="SAM" id="Phobius"/>
    </source>
</evidence>
<dbReference type="GO" id="GO:0022857">
    <property type="term" value="F:transmembrane transporter activity"/>
    <property type="evidence" value="ECO:0007669"/>
    <property type="project" value="InterPro"/>
</dbReference>
<organism evidence="9 10">
    <name type="scientific">Paraburkholderia piptadeniae</name>
    <dbReference type="NCBI Taxonomy" id="1701573"/>
    <lineage>
        <taxon>Bacteria</taxon>
        <taxon>Pseudomonadati</taxon>
        <taxon>Pseudomonadota</taxon>
        <taxon>Betaproteobacteria</taxon>
        <taxon>Burkholderiales</taxon>
        <taxon>Burkholderiaceae</taxon>
        <taxon>Paraburkholderia</taxon>
    </lineage>
</organism>
<feature type="transmembrane region" description="Helical" evidence="7">
    <location>
        <begin position="221"/>
        <end position="242"/>
    </location>
</feature>
<keyword evidence="3" id="KW-1003">Cell membrane</keyword>
<feature type="transmembrane region" description="Helical" evidence="7">
    <location>
        <begin position="76"/>
        <end position="96"/>
    </location>
</feature>
<gene>
    <name evidence="9" type="ORF">BN2476_680060</name>
</gene>
<keyword evidence="4 7" id="KW-0812">Transmembrane</keyword>
<feature type="transmembrane region" description="Helical" evidence="7">
    <location>
        <begin position="102"/>
        <end position="123"/>
    </location>
</feature>
<protein>
    <submittedName>
        <fullName evidence="9">EmrB/QacA family drug resistance transporter</fullName>
    </submittedName>
</protein>
<dbReference type="InterPro" id="IPR020846">
    <property type="entry name" value="MFS_dom"/>
</dbReference>
<dbReference type="InterPro" id="IPR011701">
    <property type="entry name" value="MFS"/>
</dbReference>
<reference evidence="9" key="1">
    <citation type="submission" date="2016-12" db="EMBL/GenBank/DDBJ databases">
        <authorList>
            <person name="Moulin L."/>
        </authorList>
    </citation>
    <scope>NUCLEOTIDE SEQUENCE [LARGE SCALE GENOMIC DNA]</scope>
    <source>
        <strain evidence="9">STM 7183</strain>
    </source>
</reference>
<evidence type="ECO:0000313" key="9">
    <source>
        <dbReference type="EMBL" id="SIT49297.1"/>
    </source>
</evidence>
<dbReference type="AlphaFoldDB" id="A0A1N7SQT1"/>
<dbReference type="GO" id="GO:0005886">
    <property type="term" value="C:plasma membrane"/>
    <property type="evidence" value="ECO:0007669"/>
    <property type="project" value="UniProtKB-SubCell"/>
</dbReference>
<keyword evidence="5 7" id="KW-1133">Transmembrane helix</keyword>
<dbReference type="PROSITE" id="PS50850">
    <property type="entry name" value="MFS"/>
    <property type="match status" value="1"/>
</dbReference>
<feature type="transmembrane region" description="Helical" evidence="7">
    <location>
        <begin position="165"/>
        <end position="184"/>
    </location>
</feature>
<evidence type="ECO:0000256" key="6">
    <source>
        <dbReference type="ARBA" id="ARBA00023136"/>
    </source>
</evidence>
<evidence type="ECO:0000256" key="1">
    <source>
        <dbReference type="ARBA" id="ARBA00004651"/>
    </source>
</evidence>
<feature type="transmembrane region" description="Helical" evidence="7">
    <location>
        <begin position="290"/>
        <end position="312"/>
    </location>
</feature>
<feature type="transmembrane region" description="Helical" evidence="7">
    <location>
        <begin position="428"/>
        <end position="448"/>
    </location>
</feature>
<feature type="transmembrane region" description="Helical" evidence="7">
    <location>
        <begin position="324"/>
        <end position="347"/>
    </location>
</feature>
<comment type="subcellular location">
    <subcellularLocation>
        <location evidence="1">Cell membrane</location>
        <topology evidence="1">Multi-pass membrane protein</topology>
    </subcellularLocation>
</comment>
<evidence type="ECO:0000256" key="4">
    <source>
        <dbReference type="ARBA" id="ARBA00022692"/>
    </source>
</evidence>
<dbReference type="EMBL" id="CYGY02000068">
    <property type="protein sequence ID" value="SIT49297.1"/>
    <property type="molecule type" value="Genomic_DNA"/>
</dbReference>
<dbReference type="Proteomes" id="UP000195569">
    <property type="component" value="Unassembled WGS sequence"/>
</dbReference>
<feature type="transmembrane region" description="Helical" evidence="7">
    <location>
        <begin position="196"/>
        <end position="215"/>
    </location>
</feature>
<evidence type="ECO:0000256" key="3">
    <source>
        <dbReference type="ARBA" id="ARBA00022475"/>
    </source>
</evidence>
<dbReference type="PANTHER" id="PTHR42718:SF46">
    <property type="entry name" value="BLR6921 PROTEIN"/>
    <property type="match status" value="1"/>
</dbReference>
<comment type="caution">
    <text evidence="9">The sequence shown here is derived from an EMBL/GenBank/DDBJ whole genome shotgun (WGS) entry which is preliminary data.</text>
</comment>
<name>A0A1N7SQT1_9BURK</name>
<keyword evidence="10" id="KW-1185">Reference proteome</keyword>
<feature type="transmembrane region" description="Helical" evidence="7">
    <location>
        <begin position="393"/>
        <end position="416"/>
    </location>
</feature>
<evidence type="ECO:0000313" key="10">
    <source>
        <dbReference type="Proteomes" id="UP000195569"/>
    </source>
</evidence>
<sequence>MPTSPKTRMIVPLVVACAYFMENFDGTVITTALPAMAVSLHASAVNASVGITAYMLAVAVCIPMSGWAADRYGNRSVFRLAIVVFMLASAWCATATRLDAFVAARVLQGIGGAMMVPVGRLIVLRSVDKKEFVRAMSIVTVPGVIGQVLGPPVGGFLANYLSWRWIFYVNIPVGLIGVVLVSILIDNVRSDSRRSFDWWGALLVAIALGCLVLGLDKVTVGGSTLTCMTIFSIALVSGVLAVRHLRRCGEPLLELSLLRVSTFATAIAGGASFRMSAAAMGFLLPLLLQIGFGMNAFNAGILMFFSAMGAFLMKAMSPPILRRFGFRHVLLVNGCLSAISIFLCVLLEASTPWVVMAAVLLVGGVVRSLQFASLNTVVYADVPPPLASAATSFASMVQPLASGAGVAFSALLLRLFSTAGGAHAAGQFEIRVALGAAALVVLLGTMPFRRLAGDAGAALSGHGLAARPE</sequence>
<proteinExistence type="predicted"/>
<feature type="transmembrane region" description="Helical" evidence="7">
    <location>
        <begin position="135"/>
        <end position="153"/>
    </location>
</feature>
<dbReference type="PANTHER" id="PTHR42718">
    <property type="entry name" value="MAJOR FACILITATOR SUPERFAMILY MULTIDRUG TRANSPORTER MFSC"/>
    <property type="match status" value="1"/>
</dbReference>
<evidence type="ECO:0000259" key="8">
    <source>
        <dbReference type="PROSITE" id="PS50850"/>
    </source>
</evidence>
<dbReference type="Gene3D" id="1.20.1250.20">
    <property type="entry name" value="MFS general substrate transporter like domains"/>
    <property type="match status" value="2"/>
</dbReference>
<feature type="transmembrane region" description="Helical" evidence="7">
    <location>
        <begin position="263"/>
        <end position="284"/>
    </location>
</feature>
<evidence type="ECO:0000256" key="2">
    <source>
        <dbReference type="ARBA" id="ARBA00022448"/>
    </source>
</evidence>
<keyword evidence="2" id="KW-0813">Transport</keyword>
<dbReference type="Pfam" id="PF07690">
    <property type="entry name" value="MFS_1"/>
    <property type="match status" value="1"/>
</dbReference>
<feature type="domain" description="Major facilitator superfamily (MFS) profile" evidence="8">
    <location>
        <begin position="11"/>
        <end position="450"/>
    </location>
</feature>
<accession>A0A1N7SQT1</accession>
<dbReference type="InterPro" id="IPR036259">
    <property type="entry name" value="MFS_trans_sf"/>
</dbReference>